<dbReference type="AlphaFoldDB" id="A0A0E9ULQ9"/>
<name>A0A0E9ULQ9_ANGAN</name>
<proteinExistence type="predicted"/>
<evidence type="ECO:0000313" key="1">
    <source>
        <dbReference type="EMBL" id="JAH66200.1"/>
    </source>
</evidence>
<protein>
    <submittedName>
        <fullName evidence="1">Uncharacterized protein</fullName>
    </submittedName>
</protein>
<accession>A0A0E9ULQ9</accession>
<dbReference type="EMBL" id="GBXM01042377">
    <property type="protein sequence ID" value="JAH66200.1"/>
    <property type="molecule type" value="Transcribed_RNA"/>
</dbReference>
<organism evidence="1">
    <name type="scientific">Anguilla anguilla</name>
    <name type="common">European freshwater eel</name>
    <name type="synonym">Muraena anguilla</name>
    <dbReference type="NCBI Taxonomy" id="7936"/>
    <lineage>
        <taxon>Eukaryota</taxon>
        <taxon>Metazoa</taxon>
        <taxon>Chordata</taxon>
        <taxon>Craniata</taxon>
        <taxon>Vertebrata</taxon>
        <taxon>Euteleostomi</taxon>
        <taxon>Actinopterygii</taxon>
        <taxon>Neopterygii</taxon>
        <taxon>Teleostei</taxon>
        <taxon>Anguilliformes</taxon>
        <taxon>Anguillidae</taxon>
        <taxon>Anguilla</taxon>
    </lineage>
</organism>
<sequence length="35" mass="3927">MSCLRLTIHSGMFSLLAKRLRGAATFPLFPFSELN</sequence>
<reference evidence="1" key="1">
    <citation type="submission" date="2014-11" db="EMBL/GenBank/DDBJ databases">
        <authorList>
            <person name="Amaro Gonzalez C."/>
        </authorList>
    </citation>
    <scope>NUCLEOTIDE SEQUENCE</scope>
</reference>
<reference evidence="1" key="2">
    <citation type="journal article" date="2015" name="Fish Shellfish Immunol.">
        <title>Early steps in the European eel (Anguilla anguilla)-Vibrio vulnificus interaction in the gills: Role of the RtxA13 toxin.</title>
        <authorList>
            <person name="Callol A."/>
            <person name="Pajuelo D."/>
            <person name="Ebbesson L."/>
            <person name="Teles M."/>
            <person name="MacKenzie S."/>
            <person name="Amaro C."/>
        </authorList>
    </citation>
    <scope>NUCLEOTIDE SEQUENCE</scope>
</reference>